<evidence type="ECO:0000256" key="5">
    <source>
        <dbReference type="SAM" id="MobiDB-lite"/>
    </source>
</evidence>
<name>A0A9N8EX84_9STRA</name>
<keyword evidence="3 6" id="KW-1133">Transmembrane helix</keyword>
<feature type="transmembrane region" description="Helical" evidence="6">
    <location>
        <begin position="20"/>
        <end position="40"/>
    </location>
</feature>
<dbReference type="PANTHER" id="PTHR23112:SF0">
    <property type="entry name" value="TRANSMEMBRANE PROTEIN 116"/>
    <property type="match status" value="1"/>
</dbReference>
<dbReference type="AlphaFoldDB" id="A0A9N8EX84"/>
<evidence type="ECO:0000256" key="2">
    <source>
        <dbReference type="ARBA" id="ARBA00022692"/>
    </source>
</evidence>
<keyword evidence="8" id="KW-1185">Reference proteome</keyword>
<comment type="caution">
    <text evidence="7">The sequence shown here is derived from an EMBL/GenBank/DDBJ whole genome shotgun (WGS) entry which is preliminary data.</text>
</comment>
<feature type="transmembrane region" description="Helical" evidence="6">
    <location>
        <begin position="286"/>
        <end position="304"/>
    </location>
</feature>
<comment type="subcellular location">
    <subcellularLocation>
        <location evidence="1">Membrane</location>
        <topology evidence="1">Multi-pass membrane protein</topology>
    </subcellularLocation>
</comment>
<dbReference type="OrthoDB" id="18453at2759"/>
<evidence type="ECO:0000256" key="3">
    <source>
        <dbReference type="ARBA" id="ARBA00022989"/>
    </source>
</evidence>
<dbReference type="GO" id="GO:0004930">
    <property type="term" value="F:G protein-coupled receptor activity"/>
    <property type="evidence" value="ECO:0007669"/>
    <property type="project" value="TreeGrafter"/>
</dbReference>
<keyword evidence="4 6" id="KW-0472">Membrane</keyword>
<dbReference type="GO" id="GO:0005886">
    <property type="term" value="C:plasma membrane"/>
    <property type="evidence" value="ECO:0007669"/>
    <property type="project" value="TreeGrafter"/>
</dbReference>
<evidence type="ECO:0000256" key="4">
    <source>
        <dbReference type="ARBA" id="ARBA00023136"/>
    </source>
</evidence>
<reference evidence="7" key="1">
    <citation type="submission" date="2020-06" db="EMBL/GenBank/DDBJ databases">
        <authorList>
            <consortium name="Plant Systems Biology data submission"/>
        </authorList>
    </citation>
    <scope>NUCLEOTIDE SEQUENCE</scope>
    <source>
        <strain evidence="7">D6</strain>
    </source>
</reference>
<feature type="transmembrane region" description="Helical" evidence="6">
    <location>
        <begin position="186"/>
        <end position="207"/>
    </location>
</feature>
<feature type="transmembrane region" description="Helical" evidence="6">
    <location>
        <begin position="102"/>
        <end position="126"/>
    </location>
</feature>
<feature type="transmembrane region" description="Helical" evidence="6">
    <location>
        <begin position="147"/>
        <end position="166"/>
    </location>
</feature>
<feature type="region of interest" description="Disordered" evidence="5">
    <location>
        <begin position="377"/>
        <end position="450"/>
    </location>
</feature>
<dbReference type="Proteomes" id="UP001153069">
    <property type="component" value="Unassembled WGS sequence"/>
</dbReference>
<dbReference type="PANTHER" id="PTHR23112">
    <property type="entry name" value="G PROTEIN-COUPLED RECEPTOR 157-RELATED"/>
    <property type="match status" value="1"/>
</dbReference>
<evidence type="ECO:0000313" key="8">
    <source>
        <dbReference type="Proteomes" id="UP001153069"/>
    </source>
</evidence>
<protein>
    <recommendedName>
        <fullName evidence="9">G-protein coupled receptors family 2 profile 2 domain-containing protein</fullName>
    </recommendedName>
</protein>
<proteinExistence type="predicted"/>
<dbReference type="EMBL" id="CAICTM010001960">
    <property type="protein sequence ID" value="CAB9527236.1"/>
    <property type="molecule type" value="Genomic_DNA"/>
</dbReference>
<sequence>MAHPLSEAQSSAIRIVPRVLAGLSVLGSGSILVSVLSRIVNWPCCRRDRNDCNSNKKNAIVGQTLLLGMSVADFLSSSIYVIGDVMFPVENGGKGNQATCNAQGFFCNFQVAAALYSGFLAWYYCLLIRYRWTPARIGGVFEPCAHVCSWLFVVVTGSTAISMGLYNPHWVRCYIAGPNSNVYFWTFFYVPIWASMLLGSIAMLLIYAKVRKTEEKSVRHTFRQQSMKYLQQSKLSLKAVEQGGADSTNDAPSTDTLPPSTCNVTLGLPPLQQSATLSDLPITRRVAYQGICYTAAFIVMYVFPTTSRTWSSVRNEPPPYPIRLLAVTFVGSQGFFNWLVYYVQPRVYDWIEQRKNRQDSSNNNDNKSRRASFCRNMNRLSSDGGVTTSTGSQPVQQQHEEVKQEQQQPTLQSPAQPEMHGEEQQKEEQSTLQTPTKPEIQLGDSEEFYQ</sequence>
<dbReference type="GO" id="GO:0007189">
    <property type="term" value="P:adenylate cyclase-activating G protein-coupled receptor signaling pathway"/>
    <property type="evidence" value="ECO:0007669"/>
    <property type="project" value="TreeGrafter"/>
</dbReference>
<dbReference type="Gene3D" id="1.20.1070.10">
    <property type="entry name" value="Rhodopsin 7-helix transmembrane proteins"/>
    <property type="match status" value="1"/>
</dbReference>
<dbReference type="SUPFAM" id="SSF81321">
    <property type="entry name" value="Family A G protein-coupled receptor-like"/>
    <property type="match status" value="1"/>
</dbReference>
<evidence type="ECO:0008006" key="9">
    <source>
        <dbReference type="Google" id="ProtNLM"/>
    </source>
</evidence>
<evidence type="ECO:0000256" key="6">
    <source>
        <dbReference type="SAM" id="Phobius"/>
    </source>
</evidence>
<evidence type="ECO:0000313" key="7">
    <source>
        <dbReference type="EMBL" id="CAB9527236.1"/>
    </source>
</evidence>
<accession>A0A9N8EX84</accession>
<keyword evidence="2 6" id="KW-0812">Transmembrane</keyword>
<feature type="compositionally biased region" description="Low complexity" evidence="5">
    <location>
        <begin position="381"/>
        <end position="397"/>
    </location>
</feature>
<evidence type="ECO:0000256" key="1">
    <source>
        <dbReference type="ARBA" id="ARBA00004141"/>
    </source>
</evidence>
<feature type="compositionally biased region" description="Basic and acidic residues" evidence="5">
    <location>
        <begin position="419"/>
        <end position="429"/>
    </location>
</feature>
<gene>
    <name evidence="7" type="ORF">SEMRO_1962_G308110.1</name>
</gene>
<feature type="transmembrane region" description="Helical" evidence="6">
    <location>
        <begin position="324"/>
        <end position="343"/>
    </location>
</feature>
<organism evidence="7 8">
    <name type="scientific">Seminavis robusta</name>
    <dbReference type="NCBI Taxonomy" id="568900"/>
    <lineage>
        <taxon>Eukaryota</taxon>
        <taxon>Sar</taxon>
        <taxon>Stramenopiles</taxon>
        <taxon>Ochrophyta</taxon>
        <taxon>Bacillariophyta</taxon>
        <taxon>Bacillariophyceae</taxon>
        <taxon>Bacillariophycidae</taxon>
        <taxon>Naviculales</taxon>
        <taxon>Naviculaceae</taxon>
        <taxon>Seminavis</taxon>
    </lineage>
</organism>
<feature type="transmembrane region" description="Helical" evidence="6">
    <location>
        <begin position="60"/>
        <end position="82"/>
    </location>
</feature>